<dbReference type="Gene3D" id="1.10.287.1060">
    <property type="entry name" value="ESAT-6-like"/>
    <property type="match status" value="1"/>
</dbReference>
<comment type="caution">
    <text evidence="1">The sequence shown here is derived from an EMBL/GenBank/DDBJ whole genome shotgun (WGS) entry which is preliminary data.</text>
</comment>
<dbReference type="AlphaFoldDB" id="A0A9W6QZC8"/>
<dbReference type="Pfam" id="PF06013">
    <property type="entry name" value="WXG100"/>
    <property type="match status" value="1"/>
</dbReference>
<evidence type="ECO:0000313" key="2">
    <source>
        <dbReference type="Proteomes" id="UP001165136"/>
    </source>
</evidence>
<evidence type="ECO:0008006" key="3">
    <source>
        <dbReference type="Google" id="ProtNLM"/>
    </source>
</evidence>
<reference evidence="1" key="1">
    <citation type="submission" date="2023-03" db="EMBL/GenBank/DDBJ databases">
        <title>Amycolatopsis taiwanensis NBRC 103393.</title>
        <authorList>
            <person name="Ichikawa N."/>
            <person name="Sato H."/>
            <person name="Tonouchi N."/>
        </authorList>
    </citation>
    <scope>NUCLEOTIDE SEQUENCE</scope>
    <source>
        <strain evidence="1">NBRC 103393</strain>
    </source>
</reference>
<dbReference type="EMBL" id="BSTI01000003">
    <property type="protein sequence ID" value="GLY64817.1"/>
    <property type="molecule type" value="Genomic_DNA"/>
</dbReference>
<dbReference type="SUPFAM" id="SSF140453">
    <property type="entry name" value="EsxAB dimer-like"/>
    <property type="match status" value="1"/>
</dbReference>
<dbReference type="Proteomes" id="UP001165136">
    <property type="component" value="Unassembled WGS sequence"/>
</dbReference>
<accession>A0A9W6QZC8</accession>
<name>A0A9W6QZC8_9PSEU</name>
<sequence>MDMPMRYDGTVGDTGSTHSNKAAELMQLFEDLKQQAKSILADDWQGAAADTFDQAQTKWNNEILNLSDAHSTMGRTVVDTMNNAFHADSQAAGLFNV</sequence>
<gene>
    <name evidence="1" type="ORF">Atai01_14360</name>
</gene>
<organism evidence="1 2">
    <name type="scientific">Amycolatopsis taiwanensis</name>
    <dbReference type="NCBI Taxonomy" id="342230"/>
    <lineage>
        <taxon>Bacteria</taxon>
        <taxon>Bacillati</taxon>
        <taxon>Actinomycetota</taxon>
        <taxon>Actinomycetes</taxon>
        <taxon>Pseudonocardiales</taxon>
        <taxon>Pseudonocardiaceae</taxon>
        <taxon>Amycolatopsis</taxon>
    </lineage>
</organism>
<evidence type="ECO:0000313" key="1">
    <source>
        <dbReference type="EMBL" id="GLY64817.1"/>
    </source>
</evidence>
<dbReference type="InterPro" id="IPR010310">
    <property type="entry name" value="T7SS_ESAT-6-like"/>
</dbReference>
<dbReference type="InterPro" id="IPR036689">
    <property type="entry name" value="ESAT-6-like_sf"/>
</dbReference>
<protein>
    <recommendedName>
        <fullName evidence="3">ESAT-6-like protein</fullName>
    </recommendedName>
</protein>
<proteinExistence type="predicted"/>
<dbReference type="RefSeq" id="WP_245616945.1">
    <property type="nucleotide sequence ID" value="NZ_BSTI01000003.1"/>
</dbReference>
<keyword evidence="2" id="KW-1185">Reference proteome</keyword>